<gene>
    <name evidence="8" type="ORF">ACFQRF_07105</name>
</gene>
<proteinExistence type="predicted"/>
<evidence type="ECO:0000256" key="6">
    <source>
        <dbReference type="SAM" id="MobiDB-lite"/>
    </source>
</evidence>
<evidence type="ECO:0000256" key="3">
    <source>
        <dbReference type="ARBA" id="ARBA00022692"/>
    </source>
</evidence>
<evidence type="ECO:0000313" key="9">
    <source>
        <dbReference type="Proteomes" id="UP001596540"/>
    </source>
</evidence>
<evidence type="ECO:0000256" key="7">
    <source>
        <dbReference type="SAM" id="Phobius"/>
    </source>
</evidence>
<dbReference type="EMBL" id="JBHTBH010000003">
    <property type="protein sequence ID" value="MFC7327508.1"/>
    <property type="molecule type" value="Genomic_DNA"/>
</dbReference>
<feature type="compositionally biased region" description="Low complexity" evidence="6">
    <location>
        <begin position="303"/>
        <end position="313"/>
    </location>
</feature>
<name>A0ABW2KDY4_9ACTN</name>
<protein>
    <submittedName>
        <fullName evidence="8">Lysylphosphatidylglycerol synthase domain-containing protein</fullName>
    </submittedName>
</protein>
<feature type="transmembrane region" description="Helical" evidence="7">
    <location>
        <begin position="47"/>
        <end position="67"/>
    </location>
</feature>
<feature type="transmembrane region" description="Helical" evidence="7">
    <location>
        <begin position="121"/>
        <end position="142"/>
    </location>
</feature>
<evidence type="ECO:0000256" key="2">
    <source>
        <dbReference type="ARBA" id="ARBA00022475"/>
    </source>
</evidence>
<feature type="transmembrane region" description="Helical" evidence="7">
    <location>
        <begin position="232"/>
        <end position="255"/>
    </location>
</feature>
<comment type="caution">
    <text evidence="8">The sequence shown here is derived from an EMBL/GenBank/DDBJ whole genome shotgun (WGS) entry which is preliminary data.</text>
</comment>
<sequence>MLTRLGRLRGNRWLRAAIVALVLACAAVALRARWAEARDALLALPPWALAASLAAGLAGLGAQMMAWRALLADLGSPLPVPVAARIMFVGQLGKYVPGSVWAFVAQVELARDRDVARRRGVTATVLAVLVTLTVNLAVAAATLPLASGQAARQWWWALALVPVLLAMLHPRIVTWALGLLTRPTRPDDGRPPERVGGRGMAAAVGWSALAWVPLAIHVWALVAGTGGGGAAALPVAAGAYALAWTLGVLVVVAPAGLGVREAVLVVGLAPVLEPGAALVVAALSRLVMTVADVLWAGAAMLAGPRGPSRRSGGAVPAPECARGPAGRGRQGRIFRGGRPGRPDSLG</sequence>
<evidence type="ECO:0000256" key="4">
    <source>
        <dbReference type="ARBA" id="ARBA00022989"/>
    </source>
</evidence>
<keyword evidence="2" id="KW-1003">Cell membrane</keyword>
<keyword evidence="5 7" id="KW-0472">Membrane</keyword>
<dbReference type="Pfam" id="PF03706">
    <property type="entry name" value="LPG_synthase_TM"/>
    <property type="match status" value="1"/>
</dbReference>
<evidence type="ECO:0000256" key="5">
    <source>
        <dbReference type="ARBA" id="ARBA00023136"/>
    </source>
</evidence>
<dbReference type="RefSeq" id="WP_379870410.1">
    <property type="nucleotide sequence ID" value="NZ_JBHTBH010000003.1"/>
</dbReference>
<feature type="transmembrane region" description="Helical" evidence="7">
    <location>
        <begin position="201"/>
        <end position="220"/>
    </location>
</feature>
<feature type="transmembrane region" description="Helical" evidence="7">
    <location>
        <begin position="262"/>
        <end position="280"/>
    </location>
</feature>
<reference evidence="9" key="1">
    <citation type="journal article" date="2019" name="Int. J. Syst. Evol. Microbiol.">
        <title>The Global Catalogue of Microorganisms (GCM) 10K type strain sequencing project: providing services to taxonomists for standard genome sequencing and annotation.</title>
        <authorList>
            <consortium name="The Broad Institute Genomics Platform"/>
            <consortium name="The Broad Institute Genome Sequencing Center for Infectious Disease"/>
            <person name="Wu L."/>
            <person name="Ma J."/>
        </authorList>
    </citation>
    <scope>NUCLEOTIDE SEQUENCE [LARGE SCALE GENOMIC DNA]</scope>
    <source>
        <strain evidence="9">CGMCC 4.7382</strain>
    </source>
</reference>
<evidence type="ECO:0000256" key="1">
    <source>
        <dbReference type="ARBA" id="ARBA00004651"/>
    </source>
</evidence>
<dbReference type="Proteomes" id="UP001596540">
    <property type="component" value="Unassembled WGS sequence"/>
</dbReference>
<keyword evidence="9" id="KW-1185">Reference proteome</keyword>
<feature type="transmembrane region" description="Helical" evidence="7">
    <location>
        <begin position="154"/>
        <end position="180"/>
    </location>
</feature>
<organism evidence="8 9">
    <name type="scientific">Marinactinospora rubrisoli</name>
    <dbReference type="NCBI Taxonomy" id="2715399"/>
    <lineage>
        <taxon>Bacteria</taxon>
        <taxon>Bacillati</taxon>
        <taxon>Actinomycetota</taxon>
        <taxon>Actinomycetes</taxon>
        <taxon>Streptosporangiales</taxon>
        <taxon>Nocardiopsidaceae</taxon>
        <taxon>Marinactinospora</taxon>
    </lineage>
</organism>
<keyword evidence="3 7" id="KW-0812">Transmembrane</keyword>
<feature type="region of interest" description="Disordered" evidence="6">
    <location>
        <begin position="303"/>
        <end position="346"/>
    </location>
</feature>
<dbReference type="InterPro" id="IPR022791">
    <property type="entry name" value="L-PG_synthase/AglD"/>
</dbReference>
<comment type="subcellular location">
    <subcellularLocation>
        <location evidence="1">Cell membrane</location>
        <topology evidence="1">Multi-pass membrane protein</topology>
    </subcellularLocation>
</comment>
<evidence type="ECO:0000313" key="8">
    <source>
        <dbReference type="EMBL" id="MFC7327508.1"/>
    </source>
</evidence>
<keyword evidence="4 7" id="KW-1133">Transmembrane helix</keyword>
<accession>A0ABW2KDY4</accession>